<dbReference type="Pfam" id="PF04433">
    <property type="entry name" value="SWIRM"/>
    <property type="match status" value="1"/>
</dbReference>
<dbReference type="InterPro" id="IPR017884">
    <property type="entry name" value="SANT_dom"/>
</dbReference>
<dbReference type="EnsemblPlants" id="AUR62043124-RA">
    <property type="protein sequence ID" value="AUR62043124-RA:cds"/>
    <property type="gene ID" value="AUR62043124"/>
</dbReference>
<keyword evidence="3" id="KW-0238">DNA-binding</keyword>
<dbReference type="Gramene" id="AUR62043124-RA">
    <property type="protein sequence ID" value="AUR62043124-RA:cds"/>
    <property type="gene ID" value="AUR62043124"/>
</dbReference>
<dbReference type="SMART" id="SM00717">
    <property type="entry name" value="SANT"/>
    <property type="match status" value="1"/>
</dbReference>
<dbReference type="InterPro" id="IPR036388">
    <property type="entry name" value="WH-like_DNA-bd_sf"/>
</dbReference>
<evidence type="ECO:0000259" key="8">
    <source>
        <dbReference type="PROSITE" id="PS50934"/>
    </source>
</evidence>
<organism evidence="10 11">
    <name type="scientific">Chenopodium quinoa</name>
    <name type="common">Quinoa</name>
    <dbReference type="NCBI Taxonomy" id="63459"/>
    <lineage>
        <taxon>Eukaryota</taxon>
        <taxon>Viridiplantae</taxon>
        <taxon>Streptophyta</taxon>
        <taxon>Embryophyta</taxon>
        <taxon>Tracheophyta</taxon>
        <taxon>Spermatophyta</taxon>
        <taxon>Magnoliopsida</taxon>
        <taxon>eudicotyledons</taxon>
        <taxon>Gunneridae</taxon>
        <taxon>Pentapetalae</taxon>
        <taxon>Caryophyllales</taxon>
        <taxon>Chenopodiaceae</taxon>
        <taxon>Chenopodioideae</taxon>
        <taxon>Atripliceae</taxon>
        <taxon>Chenopodium</taxon>
    </lineage>
</organism>
<evidence type="ECO:0000256" key="5">
    <source>
        <dbReference type="ARBA" id="ARBA00023242"/>
    </source>
</evidence>
<dbReference type="PANTHER" id="PTHR12802:SF61">
    <property type="entry name" value="SWI_SNF COMPLEX SUBUNIT SWI3C"/>
    <property type="match status" value="1"/>
</dbReference>
<evidence type="ECO:0000313" key="10">
    <source>
        <dbReference type="EnsemblPlants" id="AUR62043124-RA:cds"/>
    </source>
</evidence>
<accession>A0A803NAT4</accession>
<evidence type="ECO:0000256" key="4">
    <source>
        <dbReference type="ARBA" id="ARBA00023163"/>
    </source>
</evidence>
<keyword evidence="4" id="KW-0804">Transcription</keyword>
<feature type="domain" description="Myb-like" evidence="7">
    <location>
        <begin position="320"/>
        <end position="362"/>
    </location>
</feature>
<dbReference type="CDD" id="cd00167">
    <property type="entry name" value="SANT"/>
    <property type="match status" value="1"/>
</dbReference>
<dbReference type="SUPFAM" id="SSF46689">
    <property type="entry name" value="Homeodomain-like"/>
    <property type="match status" value="2"/>
</dbReference>
<protein>
    <recommendedName>
        <fullName evidence="12">SWI/SNF complex subunit SWI3C</fullName>
    </recommendedName>
</protein>
<reference evidence="10" key="2">
    <citation type="submission" date="2021-03" db="UniProtKB">
        <authorList>
            <consortium name="EnsemblPlants"/>
        </authorList>
    </citation>
    <scope>IDENTIFICATION</scope>
</reference>
<dbReference type="PROSITE" id="PS50934">
    <property type="entry name" value="SWIRM"/>
    <property type="match status" value="1"/>
</dbReference>
<evidence type="ECO:0000256" key="2">
    <source>
        <dbReference type="ARBA" id="ARBA00023015"/>
    </source>
</evidence>
<proteinExistence type="predicted"/>
<dbReference type="PROSITE" id="PS50090">
    <property type="entry name" value="MYB_LIKE"/>
    <property type="match status" value="1"/>
</dbReference>
<dbReference type="InterPro" id="IPR032451">
    <property type="entry name" value="SMARCC_C"/>
</dbReference>
<keyword evidence="1" id="KW-0217">Developmental protein</keyword>
<dbReference type="PROSITE" id="PS51293">
    <property type="entry name" value="SANT"/>
    <property type="match status" value="1"/>
</dbReference>
<evidence type="ECO:0000256" key="1">
    <source>
        <dbReference type="ARBA" id="ARBA00022473"/>
    </source>
</evidence>
<dbReference type="FunFam" id="1.10.10.60:FF:000014">
    <property type="entry name" value="SWI/SNF complex subunit SMARCC2 isoform C"/>
    <property type="match status" value="1"/>
</dbReference>
<reference evidence="10" key="1">
    <citation type="journal article" date="2017" name="Nature">
        <title>The genome of Chenopodium quinoa.</title>
        <authorList>
            <person name="Jarvis D.E."/>
            <person name="Ho Y.S."/>
            <person name="Lightfoot D.J."/>
            <person name="Schmoeckel S.M."/>
            <person name="Li B."/>
            <person name="Borm T.J.A."/>
            <person name="Ohyanagi H."/>
            <person name="Mineta K."/>
            <person name="Michell C.T."/>
            <person name="Saber N."/>
            <person name="Kharbatia N.M."/>
            <person name="Rupper R.R."/>
            <person name="Sharp A.R."/>
            <person name="Dally N."/>
            <person name="Boughton B.A."/>
            <person name="Woo Y.H."/>
            <person name="Gao G."/>
            <person name="Schijlen E.G.W.M."/>
            <person name="Guo X."/>
            <person name="Momin A.A."/>
            <person name="Negrao S."/>
            <person name="Al-Babili S."/>
            <person name="Gehring C."/>
            <person name="Roessner U."/>
            <person name="Jung C."/>
            <person name="Murphy K."/>
            <person name="Arold S.T."/>
            <person name="Gojobori T."/>
            <person name="van der Linden C.G."/>
            <person name="van Loo E.N."/>
            <person name="Jellen E.N."/>
            <person name="Maughan P.J."/>
            <person name="Tester M."/>
        </authorList>
    </citation>
    <scope>NUCLEOTIDE SEQUENCE [LARGE SCALE GENOMIC DNA]</scope>
    <source>
        <strain evidence="10">cv. PI 614886</strain>
    </source>
</reference>
<keyword evidence="2" id="KW-0805">Transcription regulation</keyword>
<evidence type="ECO:0000256" key="3">
    <source>
        <dbReference type="ARBA" id="ARBA00023125"/>
    </source>
</evidence>
<dbReference type="GO" id="GO:0003677">
    <property type="term" value="F:DNA binding"/>
    <property type="evidence" value="ECO:0007669"/>
    <property type="project" value="UniProtKB-KW"/>
</dbReference>
<dbReference type="InterPro" id="IPR001005">
    <property type="entry name" value="SANT/Myb"/>
</dbReference>
<evidence type="ECO:0008006" key="12">
    <source>
        <dbReference type="Google" id="ProtNLM"/>
    </source>
</evidence>
<dbReference type="AlphaFoldDB" id="A0A803NAT4"/>
<dbReference type="PANTHER" id="PTHR12802">
    <property type="entry name" value="SWI/SNF COMPLEX-RELATED"/>
    <property type="match status" value="1"/>
</dbReference>
<keyword evidence="5" id="KW-0539">Nucleus</keyword>
<evidence type="ECO:0000259" key="9">
    <source>
        <dbReference type="PROSITE" id="PS51293"/>
    </source>
</evidence>
<dbReference type="InterPro" id="IPR007526">
    <property type="entry name" value="SWIRM"/>
</dbReference>
<feature type="region of interest" description="Disordered" evidence="6">
    <location>
        <begin position="624"/>
        <end position="652"/>
    </location>
</feature>
<name>A0A803NAT4_CHEQI</name>
<evidence type="ECO:0000256" key="6">
    <source>
        <dbReference type="SAM" id="MobiDB-lite"/>
    </source>
</evidence>
<feature type="domain" description="SWIRM" evidence="8">
    <location>
        <begin position="94"/>
        <end position="192"/>
    </location>
</feature>
<dbReference type="Proteomes" id="UP000596660">
    <property type="component" value="Unplaced"/>
</dbReference>
<evidence type="ECO:0000313" key="11">
    <source>
        <dbReference type="Proteomes" id="UP000596660"/>
    </source>
</evidence>
<dbReference type="Gene3D" id="1.10.10.10">
    <property type="entry name" value="Winged helix-like DNA-binding domain superfamily/Winged helix DNA-binding domain"/>
    <property type="match status" value="1"/>
</dbReference>
<evidence type="ECO:0000259" key="7">
    <source>
        <dbReference type="PROSITE" id="PS50090"/>
    </source>
</evidence>
<sequence length="713" mass="78536">MKYDVNRPHSLVLEIAAAEREREIKGQGQCLGGGANLENISYGQLQALSAVPADNPALLGLGSGSGDQESSVVITPPPIREGRGVVKMFWDRLHVLPFHAEWFQPTTVHRLERQVVPHFFSGKSAEHNADKYLDCCNLIVAKYMENLEKRLSIGDCQELVVGVDHEDLSRIFRFLDHWGIINYCSPSPPRESWSFESYLREDSNGEVHVPSVMLKSIDSLIKFDLPKCRSKPCDLPSSFPSTSPDLADLDSRVREMLSESNCNFCSQPLLTAYYQSIKEGDTMLCSNCYHEGRLIIGHSSMDFIKIDPSKEYGDQDGDTWTDQETLLLLEALEIFNDSWNEIAEHVGTKSKAQCILHFLRLPVEDGLLEKVEVPCSSGQTNGSVMDNHGRPCLNENGVSSGFYTPCVFPRVMIALLQYLPLFCFMKLNVNTHPYVIGSGPQEHVSSENRFPFVNSENPVMALVAFLASAVGPRVAAACAHASLAALAEDDGSLHGNRMDSDEGPVQKEFSQLKDKLNSEASYLSAEKVKCAAKAGLAAATMKAKLFADHEEREIQRLSANIINHQLKRLELKLKQFAEVETLLMKECEQVEKTRQRLAGERARACTTRFGTSGVPSPIYLSGQVNNNINSKPPSASPSQPGVSGYANSQMNHPQMSFVPRQQMFSFGLRLPLSAIQPSSSGMPSSVMFGAQGSGQSLSHQMLRPVTGTSTGMG</sequence>
<keyword evidence="11" id="KW-1185">Reference proteome</keyword>
<dbReference type="Pfam" id="PF00249">
    <property type="entry name" value="Myb_DNA-binding"/>
    <property type="match status" value="1"/>
</dbReference>
<dbReference type="Pfam" id="PF16495">
    <property type="entry name" value="SWIRM-assoc_1"/>
    <property type="match status" value="1"/>
</dbReference>
<dbReference type="GO" id="GO:0005634">
    <property type="term" value="C:nucleus"/>
    <property type="evidence" value="ECO:0007669"/>
    <property type="project" value="UniProtKB-ARBA"/>
</dbReference>
<feature type="domain" description="SANT" evidence="9">
    <location>
        <begin position="315"/>
        <end position="366"/>
    </location>
</feature>
<dbReference type="InterPro" id="IPR009057">
    <property type="entry name" value="Homeodomain-like_sf"/>
</dbReference>
<dbReference type="Gene3D" id="1.10.10.60">
    <property type="entry name" value="Homeodomain-like"/>
    <property type="match status" value="1"/>
</dbReference>
<dbReference type="OMA" id="RYMEDPG"/>